<evidence type="ECO:0000256" key="6">
    <source>
        <dbReference type="ARBA" id="ARBA00022989"/>
    </source>
</evidence>
<evidence type="ECO:0000256" key="5">
    <source>
        <dbReference type="ARBA" id="ARBA00022725"/>
    </source>
</evidence>
<evidence type="ECO:0000256" key="8">
    <source>
        <dbReference type="ARBA" id="ARBA00023170"/>
    </source>
</evidence>
<proteinExistence type="evidence at transcript level"/>
<evidence type="ECO:0000256" key="9">
    <source>
        <dbReference type="ARBA" id="ARBA00023224"/>
    </source>
</evidence>
<keyword evidence="9 10" id="KW-0807">Transducer</keyword>
<feature type="transmembrane region" description="Helical" evidence="10">
    <location>
        <begin position="122"/>
        <end position="139"/>
    </location>
</feature>
<evidence type="ECO:0000256" key="4">
    <source>
        <dbReference type="ARBA" id="ARBA00022692"/>
    </source>
</evidence>
<evidence type="ECO:0000256" key="7">
    <source>
        <dbReference type="ARBA" id="ARBA00023136"/>
    </source>
</evidence>
<keyword evidence="8 10" id="KW-0675">Receptor</keyword>
<keyword evidence="2" id="KW-1003">Cell membrane</keyword>
<evidence type="ECO:0000256" key="3">
    <source>
        <dbReference type="ARBA" id="ARBA00022606"/>
    </source>
</evidence>
<sequence>MDISKAMELLTLNQRVFAVMGVWPLSIDDRIFTFFAGYMAIHCCLEYAELIQYIDNLEYVVSNLTETWTHTMSLFKLSACRYNVKQLRRMLLDIEKDYTIDKYETPEEWQAFYKYNRIGYKFMKISLPVIITAAVMYYLKPLTGQLSTSKALAGNSSAYVIPYRTRLFFEITDLRTYVMVYLYQMPVVPIVSLSYSGTDYLLITLLFHVCGQLAVLSQQIKKTMVHSYGYSHKISQIVTKHVRLIRLAKAIDKTYNLLLLQQIFGVTLIICLVGYNVIVNWQSGPLIHLFTYLVYISAMLLVLLSYCFMGDCLMNESTSLCDAFYNCEWYNVPPQHARNLLMCMARAKVPLALTAGKFYILSLQSFTDVTKTSIAILSVLRKFL</sequence>
<dbReference type="GO" id="GO:0005886">
    <property type="term" value="C:plasma membrane"/>
    <property type="evidence" value="ECO:0007669"/>
    <property type="project" value="UniProtKB-SubCell"/>
</dbReference>
<evidence type="ECO:0000256" key="1">
    <source>
        <dbReference type="ARBA" id="ARBA00004651"/>
    </source>
</evidence>
<comment type="caution">
    <text evidence="10">Lacks conserved residue(s) required for the propagation of feature annotation.</text>
</comment>
<dbReference type="AlphaFoldDB" id="A0A857N5A3"/>
<dbReference type="GO" id="GO:0007165">
    <property type="term" value="P:signal transduction"/>
    <property type="evidence" value="ECO:0007669"/>
    <property type="project" value="UniProtKB-KW"/>
</dbReference>
<keyword evidence="3 10" id="KW-0716">Sensory transduction</keyword>
<comment type="similarity">
    <text evidence="10">Belongs to the insect chemoreceptor superfamily. Heteromeric odorant receptor channel (TC 1.A.69) family.</text>
</comment>
<accession>A0A857N5A3</accession>
<dbReference type="PANTHER" id="PTHR21137:SF35">
    <property type="entry name" value="ODORANT RECEPTOR 19A-RELATED"/>
    <property type="match status" value="1"/>
</dbReference>
<feature type="transmembrane region" description="Helical" evidence="10">
    <location>
        <begin position="255"/>
        <end position="278"/>
    </location>
</feature>
<organism evidence="11">
    <name type="scientific">Sirex nitobei</name>
    <dbReference type="NCBI Taxonomy" id="1602346"/>
    <lineage>
        <taxon>Eukaryota</taxon>
        <taxon>Metazoa</taxon>
        <taxon>Ecdysozoa</taxon>
        <taxon>Arthropoda</taxon>
        <taxon>Hexapoda</taxon>
        <taxon>Insecta</taxon>
        <taxon>Pterygota</taxon>
        <taxon>Neoptera</taxon>
        <taxon>Endopterygota</taxon>
        <taxon>Hymenoptera</taxon>
        <taxon>Siricoidea</taxon>
        <taxon>Siricidae</taxon>
        <taxon>Sirex</taxon>
    </lineage>
</organism>
<dbReference type="GO" id="GO:0005549">
    <property type="term" value="F:odorant binding"/>
    <property type="evidence" value="ECO:0007669"/>
    <property type="project" value="InterPro"/>
</dbReference>
<dbReference type="PANTHER" id="PTHR21137">
    <property type="entry name" value="ODORANT RECEPTOR"/>
    <property type="match status" value="1"/>
</dbReference>
<evidence type="ECO:0000313" key="11">
    <source>
        <dbReference type="EMBL" id="QHN69157.1"/>
    </source>
</evidence>
<keyword evidence="5 10" id="KW-0552">Olfaction</keyword>
<reference evidence="11" key="1">
    <citation type="submission" date="2019-04" db="EMBL/GenBank/DDBJ databases">
        <authorList>
            <person name="Guo B."/>
            <person name="Lu P."/>
        </authorList>
    </citation>
    <scope>NUCLEOTIDE SEQUENCE</scope>
</reference>
<dbReference type="Pfam" id="PF02949">
    <property type="entry name" value="7tm_6"/>
    <property type="match status" value="1"/>
</dbReference>
<protein>
    <recommendedName>
        <fullName evidence="10">Odorant receptor</fullName>
    </recommendedName>
</protein>
<evidence type="ECO:0000256" key="2">
    <source>
        <dbReference type="ARBA" id="ARBA00022475"/>
    </source>
</evidence>
<keyword evidence="6 10" id="KW-1133">Transmembrane helix</keyword>
<evidence type="ECO:0000256" key="10">
    <source>
        <dbReference type="RuleBase" id="RU351113"/>
    </source>
</evidence>
<dbReference type="GO" id="GO:0004984">
    <property type="term" value="F:olfactory receptor activity"/>
    <property type="evidence" value="ECO:0007669"/>
    <property type="project" value="InterPro"/>
</dbReference>
<comment type="subcellular location">
    <subcellularLocation>
        <location evidence="1 10">Cell membrane</location>
        <topology evidence="1 10">Multi-pass membrane protein</topology>
    </subcellularLocation>
</comment>
<name>A0A857N5A3_9HYME</name>
<dbReference type="EMBL" id="MK749060">
    <property type="protein sequence ID" value="QHN69157.1"/>
    <property type="molecule type" value="mRNA"/>
</dbReference>
<keyword evidence="4 10" id="KW-0812">Transmembrane</keyword>
<feature type="transmembrane region" description="Helical" evidence="10">
    <location>
        <begin position="290"/>
        <end position="309"/>
    </location>
</feature>
<keyword evidence="7 10" id="KW-0472">Membrane</keyword>
<dbReference type="InterPro" id="IPR004117">
    <property type="entry name" value="7tm6_olfct_rcpt"/>
</dbReference>